<accession>A0A1W6YL73</accession>
<keyword evidence="7" id="KW-1185">Reference proteome</keyword>
<dbReference type="InterPro" id="IPR036390">
    <property type="entry name" value="WH_DNA-bd_sf"/>
</dbReference>
<dbReference type="SUPFAM" id="SSF46785">
    <property type="entry name" value="Winged helix' DNA-binding domain"/>
    <property type="match status" value="1"/>
</dbReference>
<evidence type="ECO:0000256" key="4">
    <source>
        <dbReference type="ARBA" id="ARBA00023163"/>
    </source>
</evidence>
<keyword evidence="4" id="KW-0804">Transcription</keyword>
<name>A0A1W6YL73_9BORD</name>
<evidence type="ECO:0000259" key="5">
    <source>
        <dbReference type="PROSITE" id="PS50931"/>
    </source>
</evidence>
<keyword evidence="3" id="KW-0238">DNA-binding</keyword>
<evidence type="ECO:0000256" key="3">
    <source>
        <dbReference type="ARBA" id="ARBA00023125"/>
    </source>
</evidence>
<reference evidence="6 7" key="1">
    <citation type="submission" date="2017-05" db="EMBL/GenBank/DDBJ databases">
        <title>Complete and WGS of Bordetella genogroups.</title>
        <authorList>
            <person name="Spilker T."/>
            <person name="LiPuma J."/>
        </authorList>
    </citation>
    <scope>NUCLEOTIDE SEQUENCE [LARGE SCALE GENOMIC DNA]</scope>
    <source>
        <strain evidence="6 7">AU19157</strain>
    </source>
</reference>
<dbReference type="AlphaFoldDB" id="A0A1W6YL73"/>
<comment type="similarity">
    <text evidence="1">Belongs to the LysR transcriptional regulatory family.</text>
</comment>
<keyword evidence="2" id="KW-0805">Transcription regulation</keyword>
<dbReference type="CDD" id="cd08458">
    <property type="entry name" value="PBP2_NocR"/>
    <property type="match status" value="1"/>
</dbReference>
<dbReference type="PROSITE" id="PS50931">
    <property type="entry name" value="HTH_LYSR"/>
    <property type="match status" value="1"/>
</dbReference>
<dbReference type="Gene3D" id="3.40.190.290">
    <property type="match status" value="1"/>
</dbReference>
<evidence type="ECO:0000313" key="6">
    <source>
        <dbReference type="EMBL" id="ARP81817.1"/>
    </source>
</evidence>
<dbReference type="GO" id="GO:0043565">
    <property type="term" value="F:sequence-specific DNA binding"/>
    <property type="evidence" value="ECO:0007669"/>
    <property type="project" value="TreeGrafter"/>
</dbReference>
<dbReference type="InterPro" id="IPR005119">
    <property type="entry name" value="LysR_subst-bd"/>
</dbReference>
<evidence type="ECO:0000256" key="1">
    <source>
        <dbReference type="ARBA" id="ARBA00009437"/>
    </source>
</evidence>
<dbReference type="Proteomes" id="UP000194151">
    <property type="component" value="Chromosome"/>
</dbReference>
<gene>
    <name evidence="6" type="ORF">CAL12_14000</name>
</gene>
<dbReference type="STRING" id="1416806.CAL12_14000"/>
<proteinExistence type="inferred from homology"/>
<dbReference type="PANTHER" id="PTHR30427">
    <property type="entry name" value="TRANSCRIPTIONAL ACTIVATOR PROTEIN LYSR"/>
    <property type="match status" value="1"/>
</dbReference>
<dbReference type="SUPFAM" id="SSF53850">
    <property type="entry name" value="Periplasmic binding protein-like II"/>
    <property type="match status" value="1"/>
</dbReference>
<dbReference type="EMBL" id="CP021108">
    <property type="protein sequence ID" value="ARP81817.1"/>
    <property type="molecule type" value="Genomic_DNA"/>
</dbReference>
<protein>
    <submittedName>
        <fullName evidence="6">LysR family transcriptional regulator</fullName>
    </submittedName>
</protein>
<dbReference type="Pfam" id="PF00126">
    <property type="entry name" value="HTH_1"/>
    <property type="match status" value="1"/>
</dbReference>
<dbReference type="Pfam" id="PF03466">
    <property type="entry name" value="LysR_substrate"/>
    <property type="match status" value="1"/>
</dbReference>
<dbReference type="Gene3D" id="1.10.10.10">
    <property type="entry name" value="Winged helix-like DNA-binding domain superfamily/Winged helix DNA-binding domain"/>
    <property type="match status" value="1"/>
</dbReference>
<feature type="domain" description="HTH lysR-type" evidence="5">
    <location>
        <begin position="3"/>
        <end position="60"/>
    </location>
</feature>
<dbReference type="GO" id="GO:0003700">
    <property type="term" value="F:DNA-binding transcription factor activity"/>
    <property type="evidence" value="ECO:0007669"/>
    <property type="project" value="InterPro"/>
</dbReference>
<evidence type="ECO:0000313" key="7">
    <source>
        <dbReference type="Proteomes" id="UP000194151"/>
    </source>
</evidence>
<dbReference type="OrthoDB" id="8849678at2"/>
<dbReference type="InterPro" id="IPR036388">
    <property type="entry name" value="WH-like_DNA-bd_sf"/>
</dbReference>
<dbReference type="KEGG" id="bgv:CAL12_14000"/>
<evidence type="ECO:0000256" key="2">
    <source>
        <dbReference type="ARBA" id="ARBA00023015"/>
    </source>
</evidence>
<dbReference type="PRINTS" id="PR00039">
    <property type="entry name" value="HTHLYSR"/>
</dbReference>
<dbReference type="PANTHER" id="PTHR30427:SF1">
    <property type="entry name" value="TRANSCRIPTIONAL ACTIVATOR PROTEIN LYSR"/>
    <property type="match status" value="1"/>
</dbReference>
<dbReference type="RefSeq" id="WP_086065002.1">
    <property type="nucleotide sequence ID" value="NZ_CP021108.1"/>
</dbReference>
<dbReference type="GO" id="GO:0010628">
    <property type="term" value="P:positive regulation of gene expression"/>
    <property type="evidence" value="ECO:0007669"/>
    <property type="project" value="TreeGrafter"/>
</dbReference>
<sequence length="297" mass="32818">MQLNPRQLEAFRKVMLTGSMTLAAELLKISQPAVSRLIRDLEATVSMRLFRREGNRLIPGAEARRLFQEVERFYRGMESVERVAQDLKTARIGTLRIASISALGLGFISEGIRRFSDAHPDVMVSLDVCPSRGVLELIGAGQVDIGYIGFLGIEYPGVDLYPHPNVEAVCVLPRNHPLARKKAVRIQDFQGQSVIMLRPDSPLRMRVELALSAAGVSFDRSVETTFAHSACSMVAAGLGITIADPFTAGQLRDRRVVCRPIVPAIEYTFSMVLPAHQPRSTVVNDFRRAMDALFSSP</sequence>
<organism evidence="6 7">
    <name type="scientific">Bordetella genomosp. 8</name>
    <dbReference type="NCBI Taxonomy" id="1416806"/>
    <lineage>
        <taxon>Bacteria</taxon>
        <taxon>Pseudomonadati</taxon>
        <taxon>Pseudomonadota</taxon>
        <taxon>Betaproteobacteria</taxon>
        <taxon>Burkholderiales</taxon>
        <taxon>Alcaligenaceae</taxon>
        <taxon>Bordetella</taxon>
    </lineage>
</organism>
<dbReference type="InterPro" id="IPR000847">
    <property type="entry name" value="LysR_HTH_N"/>
</dbReference>